<dbReference type="InterPro" id="IPR027417">
    <property type="entry name" value="P-loop_NTPase"/>
</dbReference>
<organism evidence="8 9">
    <name type="scientific">Aeromicrobium alkaliterrae</name>
    <dbReference type="NCBI Taxonomy" id="302168"/>
    <lineage>
        <taxon>Bacteria</taxon>
        <taxon>Bacillati</taxon>
        <taxon>Actinomycetota</taxon>
        <taxon>Actinomycetes</taxon>
        <taxon>Propionibacteriales</taxon>
        <taxon>Nocardioidaceae</taxon>
        <taxon>Aeromicrobium</taxon>
    </lineage>
</organism>
<evidence type="ECO:0000256" key="5">
    <source>
        <dbReference type="ARBA" id="ARBA00023136"/>
    </source>
</evidence>
<keyword evidence="2" id="KW-0547">Nucleotide-binding</keyword>
<evidence type="ECO:0000256" key="1">
    <source>
        <dbReference type="ARBA" id="ARBA00004370"/>
    </source>
</evidence>
<comment type="caution">
    <text evidence="8">The sequence shown here is derived from an EMBL/GenBank/DDBJ whole genome shotgun (WGS) entry which is preliminary data.</text>
</comment>
<accession>A0ABN2JUU6</accession>
<reference evidence="8 9" key="1">
    <citation type="journal article" date="2019" name="Int. J. Syst. Evol. Microbiol.">
        <title>The Global Catalogue of Microorganisms (GCM) 10K type strain sequencing project: providing services to taxonomists for standard genome sequencing and annotation.</title>
        <authorList>
            <consortium name="The Broad Institute Genomics Platform"/>
            <consortium name="The Broad Institute Genome Sequencing Center for Infectious Disease"/>
            <person name="Wu L."/>
            <person name="Ma J."/>
        </authorList>
    </citation>
    <scope>NUCLEOTIDE SEQUENCE [LARGE SCALE GENOMIC DNA]</scope>
    <source>
        <strain evidence="8 9">JCM 13518</strain>
    </source>
</reference>
<dbReference type="EMBL" id="BAAAME010000004">
    <property type="protein sequence ID" value="GAA1739731.1"/>
    <property type="molecule type" value="Genomic_DNA"/>
</dbReference>
<feature type="compositionally biased region" description="Pro residues" evidence="6">
    <location>
        <begin position="513"/>
        <end position="522"/>
    </location>
</feature>
<name>A0ABN2JUU6_9ACTN</name>
<evidence type="ECO:0000313" key="8">
    <source>
        <dbReference type="EMBL" id="GAA1739731.1"/>
    </source>
</evidence>
<sequence length="522" mass="55624">MTPVVQRVDTLLLQIEQVASPTVREVASRRRAALHDPLRLAVVGRVKAGKSTLVNALIGRRIAPTRAGECTRVVTWFEFGSPDGAAVVHCHDGREIPISLVDGRLPEDLPVPAEQVKRLVVRLQSASLRGLTLIDTPGLSSLTRENEEVTRSAVLGDSLTSQHASGDADAVLFLFRQEQREDEADFLKQFRAASGEMNGSAVNAVGVLSQADLLADAAGDDPMRPARDQARRLATSRIGEVGDVVPVSGLLAETSRTGRLRERDVVDLATLAEVAPVRLRTGVGLDAVLAKDRVRDLQDKLGPFGLEAGRLEASEGSDRFGEWLSDVSGIDGLQRLVRDHVQARAGGLKALRALDAVERAARHSGADQAVLDLVEQALVAPELQIVREIQAIGMLRSTRVATDLIPELERLSRSDHPAEQLGLGRDTPAAEIASEARRRSGEAQTRATLAYAPGEAEAARVLAQSYRAIAQRAESPEPLPVPRPPVATAQPPAATAQPPVATAEAPAATARRVPPPPPPPPG</sequence>
<dbReference type="InterPro" id="IPR022812">
    <property type="entry name" value="Dynamin"/>
</dbReference>
<evidence type="ECO:0000256" key="6">
    <source>
        <dbReference type="SAM" id="MobiDB-lite"/>
    </source>
</evidence>
<dbReference type="InterPro" id="IPR027094">
    <property type="entry name" value="Mitofusin_fam"/>
</dbReference>
<dbReference type="PANTHER" id="PTHR10465">
    <property type="entry name" value="TRANSMEMBRANE GTPASE FZO1"/>
    <property type="match status" value="1"/>
</dbReference>
<feature type="domain" description="Dynamin N-terminal" evidence="7">
    <location>
        <begin position="40"/>
        <end position="189"/>
    </location>
</feature>
<evidence type="ECO:0000256" key="4">
    <source>
        <dbReference type="ARBA" id="ARBA00023134"/>
    </source>
</evidence>
<dbReference type="Proteomes" id="UP001501057">
    <property type="component" value="Unassembled WGS sequence"/>
</dbReference>
<keyword evidence="4" id="KW-0342">GTP-binding</keyword>
<comment type="subcellular location">
    <subcellularLocation>
        <location evidence="1">Membrane</location>
    </subcellularLocation>
</comment>
<protein>
    <submittedName>
        <fullName evidence="8">Dynamin family protein</fullName>
    </submittedName>
</protein>
<dbReference type="Pfam" id="PF00350">
    <property type="entry name" value="Dynamin_N"/>
    <property type="match status" value="1"/>
</dbReference>
<evidence type="ECO:0000256" key="3">
    <source>
        <dbReference type="ARBA" id="ARBA00022801"/>
    </source>
</evidence>
<dbReference type="SUPFAM" id="SSF52540">
    <property type="entry name" value="P-loop containing nucleoside triphosphate hydrolases"/>
    <property type="match status" value="1"/>
</dbReference>
<proteinExistence type="predicted"/>
<dbReference type="PANTHER" id="PTHR10465:SF0">
    <property type="entry name" value="SARCALUMENIN"/>
    <property type="match status" value="1"/>
</dbReference>
<evidence type="ECO:0000259" key="7">
    <source>
        <dbReference type="Pfam" id="PF00350"/>
    </source>
</evidence>
<evidence type="ECO:0000256" key="2">
    <source>
        <dbReference type="ARBA" id="ARBA00022741"/>
    </source>
</evidence>
<dbReference type="Gene3D" id="3.40.50.300">
    <property type="entry name" value="P-loop containing nucleotide triphosphate hydrolases"/>
    <property type="match status" value="1"/>
</dbReference>
<dbReference type="PRINTS" id="PR00195">
    <property type="entry name" value="DYNAMIN"/>
</dbReference>
<dbReference type="InterPro" id="IPR045063">
    <property type="entry name" value="Dynamin_N"/>
</dbReference>
<keyword evidence="9" id="KW-1185">Reference proteome</keyword>
<gene>
    <name evidence="8" type="ORF">GCM10009710_20010</name>
</gene>
<keyword evidence="5" id="KW-0472">Membrane</keyword>
<keyword evidence="3" id="KW-0378">Hydrolase</keyword>
<evidence type="ECO:0000313" key="9">
    <source>
        <dbReference type="Proteomes" id="UP001501057"/>
    </source>
</evidence>
<feature type="region of interest" description="Disordered" evidence="6">
    <location>
        <begin position="473"/>
        <end position="522"/>
    </location>
</feature>
<feature type="compositionally biased region" description="Low complexity" evidence="6">
    <location>
        <begin position="486"/>
        <end position="512"/>
    </location>
</feature>